<accession>A0A316AD81</accession>
<keyword evidence="7 8" id="KW-0472">Membrane</keyword>
<proteinExistence type="inferred from homology"/>
<keyword evidence="10" id="KW-1185">Reference proteome</keyword>
<dbReference type="EMBL" id="QGDQ01000035">
    <property type="protein sequence ID" value="PWJ47727.1"/>
    <property type="molecule type" value="Genomic_DNA"/>
</dbReference>
<feature type="transmembrane region" description="Helical" evidence="8">
    <location>
        <begin position="79"/>
        <end position="96"/>
    </location>
</feature>
<dbReference type="PANTHER" id="PTHR30472:SF1">
    <property type="entry name" value="FE(3+) DICITRATE TRANSPORT SYSTEM PERMEASE PROTEIN FECC-RELATED"/>
    <property type="match status" value="1"/>
</dbReference>
<dbReference type="InterPro" id="IPR037294">
    <property type="entry name" value="ABC_BtuC-like"/>
</dbReference>
<dbReference type="Gene3D" id="1.10.3470.10">
    <property type="entry name" value="ABC transporter involved in vitamin B12 uptake, BtuC"/>
    <property type="match status" value="1"/>
</dbReference>
<name>A0A316AD81_9ACTN</name>
<dbReference type="FunFam" id="1.10.3470.10:FF:000001">
    <property type="entry name" value="Vitamin B12 ABC transporter permease BtuC"/>
    <property type="match status" value="1"/>
</dbReference>
<protein>
    <submittedName>
        <fullName evidence="9">Iron complex transport system permease protein</fullName>
    </submittedName>
</protein>
<evidence type="ECO:0000256" key="7">
    <source>
        <dbReference type="ARBA" id="ARBA00023136"/>
    </source>
</evidence>
<dbReference type="CDD" id="cd06550">
    <property type="entry name" value="TM_ABC_iron-siderophores_like"/>
    <property type="match status" value="1"/>
</dbReference>
<reference evidence="9 10" key="1">
    <citation type="submission" date="2018-03" db="EMBL/GenBank/DDBJ databases">
        <title>Genomic Encyclopedia of Archaeal and Bacterial Type Strains, Phase II (KMG-II): from individual species to whole genera.</title>
        <authorList>
            <person name="Goeker M."/>
        </authorList>
    </citation>
    <scope>NUCLEOTIDE SEQUENCE [LARGE SCALE GENOMIC DNA]</scope>
    <source>
        <strain evidence="9 10">DSM 44889</strain>
    </source>
</reference>
<evidence type="ECO:0000256" key="4">
    <source>
        <dbReference type="ARBA" id="ARBA00022475"/>
    </source>
</evidence>
<dbReference type="AlphaFoldDB" id="A0A316AD81"/>
<sequence>MGAGMRAWVGAWRGAPVRRTSGRVAGLVVLVALTVLLCLVSLAVGAKAVPLEHAIGALTAYDPALADHVIVRESRVPRTLAALLVGAALGLAGTVTQGLTRNPLADPGLLGVSAGASLAVVLGLHVVGFQDPLGYVWFSLAGAAVTSVFVFLLGSSGPGGASPMRLALAGAATTALLGSLTAAVLLLDSASLDRYRFWAVGAVAGVRLSTLADLLPLLAVGAVLAAGSGPLLNSLALGDDLAQGLGVQLGRSRALCATAVVLLVGTATAIAGPIAFVGLTVPHVARALVGADHRWVLAYSAVLAAVLLIGSDVLGRMVARPGEVQVGVVTAVVGAPFFIALVRRRRLASA</sequence>
<dbReference type="GO" id="GO:0005886">
    <property type="term" value="C:plasma membrane"/>
    <property type="evidence" value="ECO:0007669"/>
    <property type="project" value="UniProtKB-SubCell"/>
</dbReference>
<evidence type="ECO:0000256" key="2">
    <source>
        <dbReference type="ARBA" id="ARBA00007935"/>
    </source>
</evidence>
<comment type="caution">
    <text evidence="9">The sequence shown here is derived from an EMBL/GenBank/DDBJ whole genome shotgun (WGS) entry which is preliminary data.</text>
</comment>
<feature type="transmembrane region" description="Helical" evidence="8">
    <location>
        <begin position="326"/>
        <end position="343"/>
    </location>
</feature>
<gene>
    <name evidence="9" type="ORF">BXY45_13530</name>
</gene>
<evidence type="ECO:0000256" key="1">
    <source>
        <dbReference type="ARBA" id="ARBA00004651"/>
    </source>
</evidence>
<dbReference type="GO" id="GO:0022857">
    <property type="term" value="F:transmembrane transporter activity"/>
    <property type="evidence" value="ECO:0007669"/>
    <property type="project" value="InterPro"/>
</dbReference>
<dbReference type="Proteomes" id="UP000245469">
    <property type="component" value="Unassembled WGS sequence"/>
</dbReference>
<keyword evidence="6 8" id="KW-1133">Transmembrane helix</keyword>
<evidence type="ECO:0000256" key="6">
    <source>
        <dbReference type="ARBA" id="ARBA00022989"/>
    </source>
</evidence>
<comment type="subcellular location">
    <subcellularLocation>
        <location evidence="1">Cell membrane</location>
        <topology evidence="1">Multi-pass membrane protein</topology>
    </subcellularLocation>
</comment>
<feature type="transmembrane region" description="Helical" evidence="8">
    <location>
        <begin position="296"/>
        <end position="314"/>
    </location>
</feature>
<dbReference type="SUPFAM" id="SSF81345">
    <property type="entry name" value="ABC transporter involved in vitamin B12 uptake, BtuC"/>
    <property type="match status" value="1"/>
</dbReference>
<feature type="transmembrane region" description="Helical" evidence="8">
    <location>
        <begin position="254"/>
        <end position="276"/>
    </location>
</feature>
<keyword evidence="3" id="KW-0813">Transport</keyword>
<feature type="transmembrane region" description="Helical" evidence="8">
    <location>
        <begin position="214"/>
        <end position="233"/>
    </location>
</feature>
<evidence type="ECO:0000313" key="9">
    <source>
        <dbReference type="EMBL" id="PWJ47727.1"/>
    </source>
</evidence>
<evidence type="ECO:0000256" key="3">
    <source>
        <dbReference type="ARBA" id="ARBA00022448"/>
    </source>
</evidence>
<feature type="transmembrane region" description="Helical" evidence="8">
    <location>
        <begin position="166"/>
        <end position="187"/>
    </location>
</feature>
<keyword evidence="4" id="KW-1003">Cell membrane</keyword>
<feature type="transmembrane region" description="Helical" evidence="8">
    <location>
        <begin position="135"/>
        <end position="154"/>
    </location>
</feature>
<keyword evidence="5 8" id="KW-0812">Transmembrane</keyword>
<dbReference type="Pfam" id="PF01032">
    <property type="entry name" value="FecCD"/>
    <property type="match status" value="1"/>
</dbReference>
<feature type="transmembrane region" description="Helical" evidence="8">
    <location>
        <begin position="108"/>
        <end position="129"/>
    </location>
</feature>
<evidence type="ECO:0000256" key="5">
    <source>
        <dbReference type="ARBA" id="ARBA00022692"/>
    </source>
</evidence>
<comment type="similarity">
    <text evidence="2">Belongs to the binding-protein-dependent transport system permease family. FecCD subfamily.</text>
</comment>
<evidence type="ECO:0000256" key="8">
    <source>
        <dbReference type="SAM" id="Phobius"/>
    </source>
</evidence>
<dbReference type="PANTHER" id="PTHR30472">
    <property type="entry name" value="FERRIC ENTEROBACTIN TRANSPORT SYSTEM PERMEASE PROTEIN"/>
    <property type="match status" value="1"/>
</dbReference>
<dbReference type="InterPro" id="IPR000522">
    <property type="entry name" value="ABC_transptr_permease_BtuC"/>
</dbReference>
<organism evidence="9 10">
    <name type="scientific">Quadrisphaera granulorum</name>
    <dbReference type="NCBI Taxonomy" id="317664"/>
    <lineage>
        <taxon>Bacteria</taxon>
        <taxon>Bacillati</taxon>
        <taxon>Actinomycetota</taxon>
        <taxon>Actinomycetes</taxon>
        <taxon>Kineosporiales</taxon>
        <taxon>Kineosporiaceae</taxon>
        <taxon>Quadrisphaera</taxon>
    </lineage>
</organism>
<evidence type="ECO:0000313" key="10">
    <source>
        <dbReference type="Proteomes" id="UP000245469"/>
    </source>
</evidence>
<dbReference type="GO" id="GO:0033214">
    <property type="term" value="P:siderophore-iron import into cell"/>
    <property type="evidence" value="ECO:0007669"/>
    <property type="project" value="TreeGrafter"/>
</dbReference>